<dbReference type="Proteomes" id="UP001189429">
    <property type="component" value="Unassembled WGS sequence"/>
</dbReference>
<reference evidence="1" key="1">
    <citation type="submission" date="2023-10" db="EMBL/GenBank/DDBJ databases">
        <authorList>
            <person name="Chen Y."/>
            <person name="Shah S."/>
            <person name="Dougan E. K."/>
            <person name="Thang M."/>
            <person name="Chan C."/>
        </authorList>
    </citation>
    <scope>NUCLEOTIDE SEQUENCE [LARGE SCALE GENOMIC DNA]</scope>
</reference>
<keyword evidence="2" id="KW-1185">Reference proteome</keyword>
<accession>A0ABN9XV82</accession>
<organism evidence="1 2">
    <name type="scientific">Prorocentrum cordatum</name>
    <dbReference type="NCBI Taxonomy" id="2364126"/>
    <lineage>
        <taxon>Eukaryota</taxon>
        <taxon>Sar</taxon>
        <taxon>Alveolata</taxon>
        <taxon>Dinophyceae</taxon>
        <taxon>Prorocentrales</taxon>
        <taxon>Prorocentraceae</taxon>
        <taxon>Prorocentrum</taxon>
    </lineage>
</organism>
<evidence type="ECO:0000313" key="1">
    <source>
        <dbReference type="EMBL" id="CAK0903977.1"/>
    </source>
</evidence>
<comment type="caution">
    <text evidence="1">The sequence shown here is derived from an EMBL/GenBank/DDBJ whole genome shotgun (WGS) entry which is preliminary data.</text>
</comment>
<dbReference type="EMBL" id="CAUYUJ010021324">
    <property type="protein sequence ID" value="CAK0903977.1"/>
    <property type="molecule type" value="Genomic_DNA"/>
</dbReference>
<name>A0ABN9XV82_9DINO</name>
<protein>
    <submittedName>
        <fullName evidence="1">Uncharacterized protein</fullName>
    </submittedName>
</protein>
<proteinExistence type="predicted"/>
<sequence>REVDLALAGQDIQMAATTFGHEVELALHCGKKNRSWGKGLGDGSTAGETELAGCNTSRGIVNELAESPSPTLDGAAVARFLLSRSSQWLTRDPSGMRDAAPLRKFAGQAGADPMWLITKTKLPRPGCPNDALAILASLRDFHESRVAGFCGRAPKSEVKTIIDAIQQCVKDERVAPETVNVADAAKKREALERISHLYHKEVTNDANGMTATFTGAKALKHLLGALGQKVAQGDNISVNDTMPLRVLNYVLDEDD</sequence>
<evidence type="ECO:0000313" key="2">
    <source>
        <dbReference type="Proteomes" id="UP001189429"/>
    </source>
</evidence>
<feature type="non-terminal residue" evidence="1">
    <location>
        <position position="1"/>
    </location>
</feature>
<gene>
    <name evidence="1" type="ORF">PCOR1329_LOCUS80135</name>
</gene>